<feature type="compositionally biased region" description="Basic and acidic residues" evidence="6">
    <location>
        <begin position="337"/>
        <end position="356"/>
    </location>
</feature>
<evidence type="ECO:0000256" key="6">
    <source>
        <dbReference type="SAM" id="MobiDB-lite"/>
    </source>
</evidence>
<feature type="domain" description="Membrane transport protein MMPL" evidence="8">
    <location>
        <begin position="48"/>
        <end position="372"/>
    </location>
</feature>
<feature type="transmembrane region" description="Helical" evidence="7">
    <location>
        <begin position="198"/>
        <end position="222"/>
    </location>
</feature>
<feature type="transmembrane region" description="Helical" evidence="7">
    <location>
        <begin position="228"/>
        <end position="249"/>
    </location>
</feature>
<dbReference type="OrthoDB" id="7051771at2"/>
<evidence type="ECO:0000256" key="3">
    <source>
        <dbReference type="ARBA" id="ARBA00022692"/>
    </source>
</evidence>
<feature type="transmembrane region" description="Helical" evidence="7">
    <location>
        <begin position="270"/>
        <end position="292"/>
    </location>
</feature>
<dbReference type="GO" id="GO:0005886">
    <property type="term" value="C:plasma membrane"/>
    <property type="evidence" value="ECO:0007669"/>
    <property type="project" value="UniProtKB-SubCell"/>
</dbReference>
<accession>A0A9Q9IT17</accession>
<keyword evidence="10" id="KW-1185">Reference proteome</keyword>
<evidence type="ECO:0000256" key="2">
    <source>
        <dbReference type="ARBA" id="ARBA00022475"/>
    </source>
</evidence>
<keyword evidence="2" id="KW-1003">Cell membrane</keyword>
<evidence type="ECO:0000259" key="8">
    <source>
        <dbReference type="Pfam" id="PF03176"/>
    </source>
</evidence>
<dbReference type="SUPFAM" id="SSF82866">
    <property type="entry name" value="Multidrug efflux transporter AcrB transmembrane domain"/>
    <property type="match status" value="2"/>
</dbReference>
<dbReference type="Gene3D" id="1.20.1640.10">
    <property type="entry name" value="Multidrug efflux transporter AcrB transmembrane domain"/>
    <property type="match status" value="2"/>
</dbReference>
<gene>
    <name evidence="9" type="ORF">Daura_23530</name>
</gene>
<reference evidence="9" key="1">
    <citation type="submission" date="2021-04" db="EMBL/GenBank/DDBJ databases">
        <title>Dactylosporangium aurantiacum NRRL B-8018 full assembly.</title>
        <authorList>
            <person name="Hartkoorn R.C."/>
            <person name="Beaudoing E."/>
            <person name="Hot D."/>
        </authorList>
    </citation>
    <scope>NUCLEOTIDE SEQUENCE</scope>
    <source>
        <strain evidence="9">NRRL B-8018</strain>
    </source>
</reference>
<dbReference type="PANTHER" id="PTHR33406:SF13">
    <property type="entry name" value="MEMBRANE PROTEIN YDFJ"/>
    <property type="match status" value="1"/>
</dbReference>
<evidence type="ECO:0000256" key="4">
    <source>
        <dbReference type="ARBA" id="ARBA00022989"/>
    </source>
</evidence>
<keyword evidence="5 7" id="KW-0472">Membrane</keyword>
<name>A0A9Q9IT17_9ACTN</name>
<keyword evidence="3 7" id="KW-0812">Transmembrane</keyword>
<feature type="transmembrane region" description="Helical" evidence="7">
    <location>
        <begin position="529"/>
        <end position="548"/>
    </location>
</feature>
<feature type="transmembrane region" description="Helical" evidence="7">
    <location>
        <begin position="372"/>
        <end position="390"/>
    </location>
</feature>
<feature type="region of interest" description="Disordered" evidence="6">
    <location>
        <begin position="337"/>
        <end position="357"/>
    </location>
</feature>
<dbReference type="RefSeq" id="WP_052387301.1">
    <property type="nucleotide sequence ID" value="NZ_CP073767.1"/>
</dbReference>
<feature type="transmembrane region" description="Helical" evidence="7">
    <location>
        <begin position="640"/>
        <end position="660"/>
    </location>
</feature>
<evidence type="ECO:0000313" key="9">
    <source>
        <dbReference type="EMBL" id="UWZ58875.1"/>
    </source>
</evidence>
<evidence type="ECO:0000256" key="1">
    <source>
        <dbReference type="ARBA" id="ARBA00004651"/>
    </source>
</evidence>
<proteinExistence type="predicted"/>
<dbReference type="InterPro" id="IPR004869">
    <property type="entry name" value="MMPL_dom"/>
</dbReference>
<dbReference type="Pfam" id="PF03176">
    <property type="entry name" value="MMPL"/>
    <property type="match status" value="2"/>
</dbReference>
<evidence type="ECO:0000313" key="10">
    <source>
        <dbReference type="Proteomes" id="UP001058003"/>
    </source>
</evidence>
<dbReference type="KEGG" id="daur:Daura_23530"/>
<feature type="transmembrane region" description="Helical" evidence="7">
    <location>
        <begin position="172"/>
        <end position="191"/>
    </location>
</feature>
<organism evidence="9 10">
    <name type="scientific">Dactylosporangium aurantiacum</name>
    <dbReference type="NCBI Taxonomy" id="35754"/>
    <lineage>
        <taxon>Bacteria</taxon>
        <taxon>Bacillati</taxon>
        <taxon>Actinomycetota</taxon>
        <taxon>Actinomycetes</taxon>
        <taxon>Micromonosporales</taxon>
        <taxon>Micromonosporaceae</taxon>
        <taxon>Dactylosporangium</taxon>
    </lineage>
</organism>
<dbReference type="InterPro" id="IPR050545">
    <property type="entry name" value="Mycobact_MmpL"/>
</dbReference>
<evidence type="ECO:0000256" key="7">
    <source>
        <dbReference type="SAM" id="Phobius"/>
    </source>
</evidence>
<dbReference type="PANTHER" id="PTHR33406">
    <property type="entry name" value="MEMBRANE PROTEIN MJ1562-RELATED"/>
    <property type="match status" value="1"/>
</dbReference>
<sequence length="719" mass="74526">MTWLSRLGGSAARHPFRVIVGFVLLLVVLGGLAGGVGAGFTDGVRLPGTGSQAAADLVADRFPAQAGDTATLVFADKGATGTLNTPGDRKLAAVRQVLDTIRTQPDVATVTPLQVSADGRIGFTTVQYTKVAADLDTANLDRLEQAQAVAAEAGLETSLRGPVVNQLRQRSAPVGEVIGLVAAFILVTLLFRSFAATAVTLVAAVLALMVGVIALTVISGFIDVPNVAPTIAIMLGLGAGVDYALFIVARFRDRLRAGDDPVRAAATANGTVGVSVLTAGAIVVISICGLYVTGIPVIGRMGMAAAIVVAISAMTAVTLVPALLRVAGRRVLPRAERAVPDAAERPDQRDSTEPQRRSWAARLAATVARRPAVWAIGVTVALLALAAPTLDLRLGQPDDGTRPAGDTMRVAYDRLAEGFGPGFNGPLLVVVDLRGTTDRRAAVDGLSSVIARDRGVAQVTPAQVNPAGDTAVLTVIPNSAPQARATSDLVEALSDRIAPAALEGTGARAYVGGTTATFDDLATRVSDRLWVLLGVVIGLSLLLLGVVFRSVLLPVVSAALNLLSIGAAYGVVTLAFQTSWGAGLLGVSEQPIVSFVPMLMFAILFGLSMDYNVFLLSAVREERQRATAAGAAVVRAVGRTAGLIGTAGAIMTLVFVGFVADSETEVKMIGLGLATAVLIDVTLVRLILAPAVLEMLGERAWWVPRWLDRRLPHLTLAEH</sequence>
<comment type="subcellular location">
    <subcellularLocation>
        <location evidence="1">Cell membrane</location>
        <topology evidence="1">Multi-pass membrane protein</topology>
    </subcellularLocation>
</comment>
<protein>
    <submittedName>
        <fullName evidence="9">MMPL family transporter</fullName>
    </submittedName>
</protein>
<dbReference type="AlphaFoldDB" id="A0A9Q9IT17"/>
<feature type="domain" description="Membrane transport protein MMPL" evidence="8">
    <location>
        <begin position="411"/>
        <end position="704"/>
    </location>
</feature>
<dbReference type="Proteomes" id="UP001058003">
    <property type="component" value="Chromosome"/>
</dbReference>
<feature type="transmembrane region" description="Helical" evidence="7">
    <location>
        <begin position="666"/>
        <end position="688"/>
    </location>
</feature>
<feature type="transmembrane region" description="Helical" evidence="7">
    <location>
        <begin position="596"/>
        <end position="619"/>
    </location>
</feature>
<dbReference type="EMBL" id="CP073767">
    <property type="protein sequence ID" value="UWZ58875.1"/>
    <property type="molecule type" value="Genomic_DNA"/>
</dbReference>
<evidence type="ECO:0000256" key="5">
    <source>
        <dbReference type="ARBA" id="ARBA00023136"/>
    </source>
</evidence>
<keyword evidence="4 7" id="KW-1133">Transmembrane helix</keyword>
<feature type="transmembrane region" description="Helical" evidence="7">
    <location>
        <begin position="304"/>
        <end position="324"/>
    </location>
</feature>
<feature type="transmembrane region" description="Helical" evidence="7">
    <location>
        <begin position="555"/>
        <end position="576"/>
    </location>
</feature>